<organism evidence="8">
    <name type="scientific">Encephalitozoon cuniculi</name>
    <name type="common">Microsporidian parasite</name>
    <dbReference type="NCBI Taxonomy" id="6035"/>
    <lineage>
        <taxon>Eukaryota</taxon>
        <taxon>Fungi</taxon>
        <taxon>Fungi incertae sedis</taxon>
        <taxon>Microsporidia</taxon>
        <taxon>Unikaryonidae</taxon>
        <taxon>Encephalitozoon</taxon>
    </lineage>
</organism>
<dbReference type="Pfam" id="PF00488">
    <property type="entry name" value="MutS_V"/>
    <property type="match status" value="1"/>
</dbReference>
<dbReference type="Gene3D" id="1.10.1420.10">
    <property type="match status" value="2"/>
</dbReference>
<keyword evidence="4" id="KW-0067">ATP-binding</keyword>
<dbReference type="Pfam" id="PF05192">
    <property type="entry name" value="MutS_III"/>
    <property type="match status" value="1"/>
</dbReference>
<dbReference type="InterPro" id="IPR007861">
    <property type="entry name" value="DNA_mismatch_repair_MutS_clamp"/>
</dbReference>
<evidence type="ECO:0000256" key="1">
    <source>
        <dbReference type="ARBA" id="ARBA00006271"/>
    </source>
</evidence>
<dbReference type="GO" id="GO:0006298">
    <property type="term" value="P:mismatch repair"/>
    <property type="evidence" value="ECO:0007669"/>
    <property type="project" value="InterPro"/>
</dbReference>
<dbReference type="GO" id="GO:0140664">
    <property type="term" value="F:ATP-dependent DNA damage sensor activity"/>
    <property type="evidence" value="ECO:0007669"/>
    <property type="project" value="InterPro"/>
</dbReference>
<evidence type="ECO:0000259" key="7">
    <source>
        <dbReference type="PROSITE" id="PS00486"/>
    </source>
</evidence>
<evidence type="ECO:0000256" key="2">
    <source>
        <dbReference type="ARBA" id="ARBA00022741"/>
    </source>
</evidence>
<dbReference type="Gene3D" id="3.30.420.110">
    <property type="entry name" value="MutS, connector domain"/>
    <property type="match status" value="1"/>
</dbReference>
<dbReference type="InterPro" id="IPR000432">
    <property type="entry name" value="DNA_mismatch_repair_MutS_C"/>
</dbReference>
<dbReference type="VEuPathDB" id="MicrosporidiaDB:M970_100620"/>
<dbReference type="VEuPathDB" id="MicrosporidiaDB:AEWR_100620"/>
<dbReference type="CDD" id="cd03286">
    <property type="entry name" value="ABC_MSH6_euk"/>
    <property type="match status" value="1"/>
</dbReference>
<dbReference type="InterPro" id="IPR036678">
    <property type="entry name" value="MutS_con_dom_sf"/>
</dbReference>
<dbReference type="PANTHER" id="PTHR11361">
    <property type="entry name" value="DNA MISMATCH REPAIR PROTEIN MUTS FAMILY MEMBER"/>
    <property type="match status" value="1"/>
</dbReference>
<dbReference type="GO" id="GO:0005524">
    <property type="term" value="F:ATP binding"/>
    <property type="evidence" value="ECO:0007669"/>
    <property type="project" value="UniProtKB-KW"/>
</dbReference>
<dbReference type="SUPFAM" id="SSF53150">
    <property type="entry name" value="DNA repair protein MutS, domain II"/>
    <property type="match status" value="1"/>
</dbReference>
<dbReference type="Gene3D" id="3.40.1170.10">
    <property type="entry name" value="DNA repair protein MutS, domain I"/>
    <property type="match status" value="1"/>
</dbReference>
<evidence type="ECO:0000313" key="8">
    <source>
        <dbReference type="EMBL" id="AGE96258.1"/>
    </source>
</evidence>
<proteinExistence type="inferred from homology"/>
<dbReference type="SUPFAM" id="SSF48334">
    <property type="entry name" value="DNA repair protein MutS, domain III"/>
    <property type="match status" value="1"/>
</dbReference>
<comment type="similarity">
    <text evidence="1">Belongs to the DNA mismatch repair MutS family.</text>
</comment>
<dbReference type="EMBL" id="KC513615">
    <property type="protein sequence ID" value="AGE96258.1"/>
    <property type="molecule type" value="Genomic_DNA"/>
</dbReference>
<dbReference type="Gene3D" id="3.40.50.300">
    <property type="entry name" value="P-loop containing nucleotide triphosphate hydrolases"/>
    <property type="match status" value="1"/>
</dbReference>
<dbReference type="SUPFAM" id="SSF55271">
    <property type="entry name" value="DNA repair protein MutS, domain I"/>
    <property type="match status" value="1"/>
</dbReference>
<dbReference type="AlphaFoldDB" id="M1K5I0"/>
<keyword evidence="2" id="KW-0547">Nucleotide-binding</keyword>
<dbReference type="InterPro" id="IPR007695">
    <property type="entry name" value="DNA_mismatch_repair_MutS-lik_N"/>
</dbReference>
<protein>
    <submittedName>
        <fullName evidence="8">DNA mismatch repair protein of the muts family</fullName>
    </submittedName>
</protein>
<dbReference type="PANTHER" id="PTHR11361:SF148">
    <property type="entry name" value="DNA MISMATCH REPAIR PROTEIN MSH6"/>
    <property type="match status" value="1"/>
</dbReference>
<dbReference type="PROSITE" id="PS00486">
    <property type="entry name" value="DNA_MISMATCH_REPAIR_2"/>
    <property type="match status" value="1"/>
</dbReference>
<dbReference type="SUPFAM" id="SSF52540">
    <property type="entry name" value="P-loop containing nucleoside triphosphate hydrolases"/>
    <property type="match status" value="1"/>
</dbReference>
<feature type="domain" description="DNA mismatch repair proteins mutS family" evidence="7">
    <location>
        <begin position="810"/>
        <end position="826"/>
    </location>
</feature>
<keyword evidence="3" id="KW-0227">DNA damage</keyword>
<dbReference type="VEuPathDB" id="MicrosporidiaDB:ECU10_0710"/>
<dbReference type="InterPro" id="IPR027417">
    <property type="entry name" value="P-loop_NTPase"/>
</dbReference>
<reference evidence="8" key="1">
    <citation type="journal article" date="2013" name="Eukaryot. Cell">
        <title>Extremely Reduced Levels of Heterozygosity in the Vertebrate Pathogen Encephalitozoon cuniculi.</title>
        <authorList>
            <person name="Selman M."/>
            <person name="Sak B."/>
            <person name="Kvac M."/>
            <person name="Farinelli L."/>
            <person name="Weiss L.M."/>
            <person name="Corradi N."/>
        </authorList>
    </citation>
    <scope>NUCLEOTIDE SEQUENCE</scope>
</reference>
<accession>M1K5I0</accession>
<dbReference type="Pfam" id="PF05190">
    <property type="entry name" value="MutS_IV"/>
    <property type="match status" value="1"/>
</dbReference>
<dbReference type="InterPro" id="IPR045076">
    <property type="entry name" value="MutS"/>
</dbReference>
<name>M1K5I0_ENCCN</name>
<dbReference type="GO" id="GO:0030983">
    <property type="term" value="F:mismatched DNA binding"/>
    <property type="evidence" value="ECO:0007669"/>
    <property type="project" value="InterPro"/>
</dbReference>
<evidence type="ECO:0000256" key="4">
    <source>
        <dbReference type="ARBA" id="ARBA00022840"/>
    </source>
</evidence>
<dbReference type="VEuPathDB" id="MicrosporidiaDB:AEWD_100620"/>
<dbReference type="InterPro" id="IPR017261">
    <property type="entry name" value="DNA_mismatch_repair_MutS/MSH"/>
</dbReference>
<evidence type="ECO:0000256" key="6">
    <source>
        <dbReference type="SAM" id="MobiDB-lite"/>
    </source>
</evidence>
<dbReference type="InterPro" id="IPR007696">
    <property type="entry name" value="DNA_mismatch_repair_MutS_core"/>
</dbReference>
<dbReference type="PIRSF" id="PIRSF037677">
    <property type="entry name" value="DNA_mis_repair_Msh6"/>
    <property type="match status" value="1"/>
</dbReference>
<dbReference type="FunFam" id="3.40.1170.10:FF:000002">
    <property type="entry name" value="DNA mismatch repair protein"/>
    <property type="match status" value="1"/>
</dbReference>
<dbReference type="InterPro" id="IPR016151">
    <property type="entry name" value="DNA_mismatch_repair_MutS_N"/>
</dbReference>
<sequence length="922" mass="106193">MKGKKTLFDYFDFPKKKEHSGEPSCRMSDVENGVNEALSVDWEEAKRACRALHPEHMGEEDVGNELVDLQEDTQTRQASKSGRILMGDEENERRRVEKEERYRFLEDVRDRNGRRRGDEGYDPSTLLIPEHEYKKFTPFEKQFWDIKKDYFDTIVFFKKGKFYELYENDALVGARLFDLKITDRVNMKMSGFPEGSLDYWSRKFLEHGYKIARVEQSENMIGKQIRERDEMSKEGRVVKDKIIRRELKEIITQGTIYSIDYMRSAMPMYLMSVATDEVCYSETCSGEVHTSVVLYDASIGEVYFSSFCDDRSHHGIRTILSQHDVKEMIADFSIGGVPRVVPDKTACVSNRKYEFSNEREYVCFQYLMRYMEKLRRADALMNVKISRLQDEARTMGIDDATLRNMEIFKNNYNGTDEKTLFKAVDFCSTPFGQRLLRRWMMAPLVRKEDIVKRQEMVLVFKRMDSTKLKEALGRIGDGERLLARLYNGNPTAKDLSKFIRCLGACKETFDVLGMELRTRRLEGARDIVEKAEDYSCRIEEVLVWHRKVYDVTEAGISPGEENEDELCHLMSEKGKIEGDLDAYLQEQKTRLGCPSIRFRDVGKDVFQMEVPKEIGVPSDYFIMSSVKGVNRYYSRDLRKLVERYMECEERIFQSKGSLLRRAIDVLLPHVIFFRQVFCELAQVDCYLSFATFSQRNRTSTPVFSTKLCFSGMSSPIYPAFVENDYDGCRRILVLTGANMGGKSTLLRTICFNVILSQVGMDVCCKRMETPLFDRIFTRIGARDDLAKGESTFMIELGETSNILRHSTRDSLVIMDELGRGTSTKDGGCIARAVLEYLKKKECHVLFSTHYHGIIGEVEGVSNGYMSSVIKGRDIVFLYKLVAGVSGDSHGLYVARMAGVPDAIVERAEGIRKELLKSSVGRS</sequence>
<dbReference type="InterPro" id="IPR036187">
    <property type="entry name" value="DNA_mismatch_repair_MutS_sf"/>
</dbReference>
<feature type="region of interest" description="Disordered" evidence="6">
    <location>
        <begin position="73"/>
        <end position="92"/>
    </location>
</feature>
<dbReference type="GO" id="GO:0032301">
    <property type="term" value="C:MutSalpha complex"/>
    <property type="evidence" value="ECO:0007669"/>
    <property type="project" value="TreeGrafter"/>
</dbReference>
<evidence type="ECO:0000256" key="5">
    <source>
        <dbReference type="ARBA" id="ARBA00023125"/>
    </source>
</evidence>
<dbReference type="VEuPathDB" id="MicrosporidiaDB:AEWQ_100620"/>
<dbReference type="Pfam" id="PF01624">
    <property type="entry name" value="MutS_I"/>
    <property type="match status" value="1"/>
</dbReference>
<dbReference type="SMART" id="SM00533">
    <property type="entry name" value="MUTSd"/>
    <property type="match status" value="1"/>
</dbReference>
<gene>
    <name evidence="8" type="ORF">ECU10_0710</name>
</gene>
<evidence type="ECO:0000256" key="3">
    <source>
        <dbReference type="ARBA" id="ARBA00022763"/>
    </source>
</evidence>
<dbReference type="SMART" id="SM00534">
    <property type="entry name" value="MUTSac"/>
    <property type="match status" value="1"/>
</dbReference>
<keyword evidence="5" id="KW-0238">DNA-binding</keyword>